<proteinExistence type="predicted"/>
<evidence type="ECO:0000313" key="2">
    <source>
        <dbReference type="Proteomes" id="UP001219605"/>
    </source>
</evidence>
<dbReference type="EMBL" id="CP118615">
    <property type="protein sequence ID" value="WDZ83121.1"/>
    <property type="molecule type" value="Genomic_DNA"/>
</dbReference>
<name>A0ABY7ZJJ4_9ACTN</name>
<dbReference type="Proteomes" id="UP001219605">
    <property type="component" value="Chromosome"/>
</dbReference>
<gene>
    <name evidence="1" type="ORF">PVK37_21990</name>
</gene>
<evidence type="ECO:0000313" key="1">
    <source>
        <dbReference type="EMBL" id="WDZ83121.1"/>
    </source>
</evidence>
<sequence length="381" mass="41949">MTAPATGGDTGRVPRVLVAPVTVTPTKPLTPSHVKGLLWVDALYKATALVADVDLRYSLTTYNVTGQTLGFWEYLDRAGPRVDFATLGEDEIGEWYVRYQAQPQRPDHRALLPYRRRVEQTGWVHPASARLVDLWVGHYRALGLHDPGLGVAQPPASTLAETVDTLASRSLCLDLRADGGPVYLDATRFGLPLRQIVSPDGQPNYLACALRELVPVAAGYDEVVLLYDRELAEDYLLLDRVLTALGARVSREVVDRVPIDGVVRSSRHGGWQGYTLSAVRDALADGDADDAAVRLGLRLYFIAVLGRGTQQSFRVEQLRAAVTRAGRLLATAPRARLGEVDRFLRRAMGGHHYVDPYRLTSALLARHGRPPVRELTRLVLV</sequence>
<accession>A0ABY7ZJJ4</accession>
<keyword evidence="2" id="KW-1185">Reference proteome</keyword>
<protein>
    <submittedName>
        <fullName evidence="1">Uncharacterized protein</fullName>
    </submittedName>
</protein>
<reference evidence="1 2" key="1">
    <citation type="submission" date="2023-02" db="EMBL/GenBank/DDBJ databases">
        <authorList>
            <person name="Mo P."/>
        </authorList>
    </citation>
    <scope>NUCLEOTIDE SEQUENCE [LARGE SCALE GENOMIC DNA]</scope>
    <source>
        <strain evidence="1 2">HUAS 3</strain>
    </source>
</reference>
<dbReference type="RefSeq" id="WP_275029530.1">
    <property type="nucleotide sequence ID" value="NZ_CP118615.1"/>
</dbReference>
<organism evidence="1 2">
    <name type="scientific">Micromonospora cathayae</name>
    <dbReference type="NCBI Taxonomy" id="3028804"/>
    <lineage>
        <taxon>Bacteria</taxon>
        <taxon>Bacillati</taxon>
        <taxon>Actinomycetota</taxon>
        <taxon>Actinomycetes</taxon>
        <taxon>Micromonosporales</taxon>
        <taxon>Micromonosporaceae</taxon>
        <taxon>Micromonospora</taxon>
    </lineage>
</organism>